<reference evidence="2 3" key="1">
    <citation type="submission" date="2024-01" db="EMBL/GenBank/DDBJ databases">
        <title>Genome assemblies of Stephania.</title>
        <authorList>
            <person name="Yang L."/>
        </authorList>
    </citation>
    <scope>NUCLEOTIDE SEQUENCE [LARGE SCALE GENOMIC DNA]</scope>
    <source>
        <strain evidence="2">JXDWG</strain>
        <tissue evidence="2">Leaf</tissue>
    </source>
</reference>
<proteinExistence type="predicted"/>
<dbReference type="Proteomes" id="UP001419268">
    <property type="component" value="Unassembled WGS sequence"/>
</dbReference>
<name>A0AAP0KBZ7_9MAGN</name>
<evidence type="ECO:0000313" key="2">
    <source>
        <dbReference type="EMBL" id="KAK9148833.1"/>
    </source>
</evidence>
<dbReference type="EMBL" id="JBBNAG010000003">
    <property type="protein sequence ID" value="KAK9148833.1"/>
    <property type="molecule type" value="Genomic_DNA"/>
</dbReference>
<dbReference type="AlphaFoldDB" id="A0AAP0KBZ7"/>
<feature type="region of interest" description="Disordered" evidence="1">
    <location>
        <begin position="71"/>
        <end position="125"/>
    </location>
</feature>
<feature type="region of interest" description="Disordered" evidence="1">
    <location>
        <begin position="1"/>
        <end position="27"/>
    </location>
</feature>
<evidence type="ECO:0000313" key="3">
    <source>
        <dbReference type="Proteomes" id="UP001419268"/>
    </source>
</evidence>
<keyword evidence="3" id="KW-1185">Reference proteome</keyword>
<organism evidence="2 3">
    <name type="scientific">Stephania cephalantha</name>
    <dbReference type="NCBI Taxonomy" id="152367"/>
    <lineage>
        <taxon>Eukaryota</taxon>
        <taxon>Viridiplantae</taxon>
        <taxon>Streptophyta</taxon>
        <taxon>Embryophyta</taxon>
        <taxon>Tracheophyta</taxon>
        <taxon>Spermatophyta</taxon>
        <taxon>Magnoliopsida</taxon>
        <taxon>Ranunculales</taxon>
        <taxon>Menispermaceae</taxon>
        <taxon>Menispermoideae</taxon>
        <taxon>Cissampelideae</taxon>
        <taxon>Stephania</taxon>
    </lineage>
</organism>
<evidence type="ECO:0000256" key="1">
    <source>
        <dbReference type="SAM" id="MobiDB-lite"/>
    </source>
</evidence>
<comment type="caution">
    <text evidence="2">The sequence shown here is derived from an EMBL/GenBank/DDBJ whole genome shotgun (WGS) entry which is preliminary data.</text>
</comment>
<accession>A0AAP0KBZ7</accession>
<sequence>MNLGGHLRHAGAGSSRPMSANDEPIEQLKGDIKEMQIYLLRVINNKTLDREQLYEMQGRFQWFTHVGFVQKKRKPHLEATPQRRSRKWTATPPPLLPEEGDGGSPKKGPPLEAPEEEGVPDIASL</sequence>
<gene>
    <name evidence="2" type="ORF">Scep_007590</name>
</gene>
<protein>
    <submittedName>
        <fullName evidence="2">Uncharacterized protein</fullName>
    </submittedName>
</protein>